<dbReference type="AlphaFoldDB" id="A0A9J6QQ96"/>
<dbReference type="SUPFAM" id="SSF51735">
    <property type="entry name" value="NAD(P)-binding Rossmann-fold domains"/>
    <property type="match status" value="1"/>
</dbReference>
<dbReference type="PRINTS" id="PR00080">
    <property type="entry name" value="SDRFAMILY"/>
</dbReference>
<dbReference type="InterPro" id="IPR036291">
    <property type="entry name" value="NAD(P)-bd_dom_sf"/>
</dbReference>
<dbReference type="PRINTS" id="PR00081">
    <property type="entry name" value="GDHRDH"/>
</dbReference>
<organism evidence="5 6">
    <name type="scientific">Hominibacterium faecale</name>
    <dbReference type="NCBI Taxonomy" id="2839743"/>
    <lineage>
        <taxon>Bacteria</taxon>
        <taxon>Bacillati</taxon>
        <taxon>Bacillota</taxon>
        <taxon>Clostridia</taxon>
        <taxon>Peptostreptococcales</taxon>
        <taxon>Anaerovoracaceae</taxon>
        <taxon>Hominibacterium</taxon>
    </lineage>
</organism>
<evidence type="ECO:0000256" key="1">
    <source>
        <dbReference type="ARBA" id="ARBA00006484"/>
    </source>
</evidence>
<evidence type="ECO:0000256" key="3">
    <source>
        <dbReference type="RuleBase" id="RU000363"/>
    </source>
</evidence>
<keyword evidence="2" id="KW-0560">Oxidoreductase</keyword>
<dbReference type="RefSeq" id="WP_253019773.1">
    <property type="nucleotide sequence ID" value="NZ_JAOSHN010000003.1"/>
</dbReference>
<keyword evidence="6" id="KW-1185">Reference proteome</keyword>
<dbReference type="Proteomes" id="UP001065549">
    <property type="component" value="Unassembled WGS sequence"/>
</dbReference>
<feature type="domain" description="Ketoreductase" evidence="4">
    <location>
        <begin position="10"/>
        <end position="192"/>
    </location>
</feature>
<dbReference type="PANTHER" id="PTHR43975:SF2">
    <property type="entry name" value="EG:BACR7A4.14 PROTEIN-RELATED"/>
    <property type="match status" value="1"/>
</dbReference>
<dbReference type="GO" id="GO:0016491">
    <property type="term" value="F:oxidoreductase activity"/>
    <property type="evidence" value="ECO:0007669"/>
    <property type="project" value="UniProtKB-KW"/>
</dbReference>
<reference evidence="5" key="1">
    <citation type="submission" date="2022-09" db="EMBL/GenBank/DDBJ databases">
        <title>Culturomic study of gut microbiota in children with autism spectrum disorder.</title>
        <authorList>
            <person name="Efimov B.A."/>
            <person name="Chaplin A.V."/>
            <person name="Sokolova S.R."/>
            <person name="Pikina A.P."/>
            <person name="Korzhanova M."/>
            <person name="Belova V."/>
            <person name="Korostin D."/>
        </authorList>
    </citation>
    <scope>NUCLEOTIDE SEQUENCE</scope>
    <source>
        <strain evidence="5">ASD5510</strain>
    </source>
</reference>
<evidence type="ECO:0000256" key="2">
    <source>
        <dbReference type="ARBA" id="ARBA00023002"/>
    </source>
</evidence>
<evidence type="ECO:0000313" key="5">
    <source>
        <dbReference type="EMBL" id="MCU7378178.1"/>
    </source>
</evidence>
<name>A0A9J6QQ96_9FIRM</name>
<comment type="caution">
    <text evidence="5">The sequence shown here is derived from an EMBL/GenBank/DDBJ whole genome shotgun (WGS) entry which is preliminary data.</text>
</comment>
<sequence>MSPMSEWMNKNILITGATGGVGLAAAKRFFGAGASLFLTGRNQIALDEIKGELFRESQRVCCFAGDLAAAAGCQAIVNAFARQMGRLDVLINCAGVYVEGAAEETTEEIWDTIIDTNLKGSFFMCRYGIPLLRESRGAIVNISSDAGLIGNKGAAVYCASKGGVSLFTKALALELAEAGVRVNAVCPGVIETAMIQKNFKRSGFDNRQEYDRQTLKPYPQGKKARYIRPEEAAELIFFLASEEKAAAITGACISIDMGVTAGY</sequence>
<dbReference type="Pfam" id="PF00106">
    <property type="entry name" value="adh_short"/>
    <property type="match status" value="1"/>
</dbReference>
<dbReference type="SMART" id="SM00822">
    <property type="entry name" value="PKS_KR"/>
    <property type="match status" value="1"/>
</dbReference>
<accession>A0A9J6QQ96</accession>
<dbReference type="GO" id="GO:0008206">
    <property type="term" value="P:bile acid metabolic process"/>
    <property type="evidence" value="ECO:0007669"/>
    <property type="project" value="UniProtKB-ARBA"/>
</dbReference>
<dbReference type="FunFam" id="3.40.50.720:FF:000084">
    <property type="entry name" value="Short-chain dehydrogenase reductase"/>
    <property type="match status" value="1"/>
</dbReference>
<evidence type="ECO:0000313" key="6">
    <source>
        <dbReference type="Proteomes" id="UP001065549"/>
    </source>
</evidence>
<dbReference type="InterPro" id="IPR002347">
    <property type="entry name" value="SDR_fam"/>
</dbReference>
<dbReference type="PROSITE" id="PS00061">
    <property type="entry name" value="ADH_SHORT"/>
    <property type="match status" value="1"/>
</dbReference>
<comment type="similarity">
    <text evidence="1 3">Belongs to the short-chain dehydrogenases/reductases (SDR) family.</text>
</comment>
<dbReference type="InterPro" id="IPR057326">
    <property type="entry name" value="KR_dom"/>
</dbReference>
<dbReference type="EMBL" id="JAOSHN010000003">
    <property type="protein sequence ID" value="MCU7378178.1"/>
    <property type="molecule type" value="Genomic_DNA"/>
</dbReference>
<proteinExistence type="inferred from homology"/>
<gene>
    <name evidence="5" type="ORF">OBO34_07400</name>
</gene>
<dbReference type="CDD" id="cd05233">
    <property type="entry name" value="SDR_c"/>
    <property type="match status" value="1"/>
</dbReference>
<dbReference type="Gene3D" id="3.40.50.720">
    <property type="entry name" value="NAD(P)-binding Rossmann-like Domain"/>
    <property type="match status" value="1"/>
</dbReference>
<dbReference type="PANTHER" id="PTHR43975">
    <property type="entry name" value="ZGC:101858"/>
    <property type="match status" value="1"/>
</dbReference>
<evidence type="ECO:0000259" key="4">
    <source>
        <dbReference type="SMART" id="SM00822"/>
    </source>
</evidence>
<dbReference type="InterPro" id="IPR020904">
    <property type="entry name" value="Sc_DH/Rdtase_CS"/>
</dbReference>
<protein>
    <submittedName>
        <fullName evidence="5">SDR family oxidoreductase</fullName>
    </submittedName>
</protein>